<dbReference type="RefSeq" id="WP_215354641.1">
    <property type="nucleotide sequence ID" value="NZ_BAAAFE010000012.1"/>
</dbReference>
<dbReference type="InterPro" id="IPR011051">
    <property type="entry name" value="RmlC_Cupin_sf"/>
</dbReference>
<accession>A0ABN1MCA4</accession>
<protein>
    <submittedName>
        <fullName evidence="1">HutD family protein</fullName>
    </submittedName>
</protein>
<dbReference type="Pfam" id="PF05962">
    <property type="entry name" value="HutD"/>
    <property type="match status" value="1"/>
</dbReference>
<dbReference type="EMBL" id="BAAAFE010000012">
    <property type="protein sequence ID" value="GAA0867096.1"/>
    <property type="molecule type" value="Genomic_DNA"/>
</dbReference>
<comment type="caution">
    <text evidence="1">The sequence shown here is derived from an EMBL/GenBank/DDBJ whole genome shotgun (WGS) entry which is preliminary data.</text>
</comment>
<dbReference type="CDD" id="cd20293">
    <property type="entry name" value="cupin_HutD_N"/>
    <property type="match status" value="1"/>
</dbReference>
<dbReference type="InterPro" id="IPR014710">
    <property type="entry name" value="RmlC-like_jellyroll"/>
</dbReference>
<gene>
    <name evidence="1" type="ORF">GCM10009115_33640</name>
</gene>
<evidence type="ECO:0000313" key="2">
    <source>
        <dbReference type="Proteomes" id="UP001500738"/>
    </source>
</evidence>
<dbReference type="SUPFAM" id="SSF51182">
    <property type="entry name" value="RmlC-like cupins"/>
    <property type="match status" value="1"/>
</dbReference>
<organism evidence="1 2">
    <name type="scientific">Sphingopyxis soli</name>
    <dbReference type="NCBI Taxonomy" id="592051"/>
    <lineage>
        <taxon>Bacteria</taxon>
        <taxon>Pseudomonadati</taxon>
        <taxon>Pseudomonadota</taxon>
        <taxon>Alphaproteobacteria</taxon>
        <taxon>Sphingomonadales</taxon>
        <taxon>Sphingomonadaceae</taxon>
        <taxon>Sphingopyxis</taxon>
    </lineage>
</organism>
<dbReference type="PANTHER" id="PTHR37943:SF1">
    <property type="entry name" value="PROTEIN VES"/>
    <property type="match status" value="1"/>
</dbReference>
<name>A0ABN1MCA4_9SPHN</name>
<reference evidence="1 2" key="1">
    <citation type="journal article" date="2019" name="Int. J. Syst. Evol. Microbiol.">
        <title>The Global Catalogue of Microorganisms (GCM) 10K type strain sequencing project: providing services to taxonomists for standard genome sequencing and annotation.</title>
        <authorList>
            <consortium name="The Broad Institute Genomics Platform"/>
            <consortium name="The Broad Institute Genome Sequencing Center for Infectious Disease"/>
            <person name="Wu L."/>
            <person name="Ma J."/>
        </authorList>
    </citation>
    <scope>NUCLEOTIDE SEQUENCE [LARGE SCALE GENOMIC DNA]</scope>
    <source>
        <strain evidence="1 2">JCM 15910</strain>
    </source>
</reference>
<sequence length="187" mass="19726">MAGGRLLRAKDRVARPWKNGGGVTRDIMVFPDGAGDADFLWRASIATIEKAGPFSAFPGVDRAFLLLRGDLLIDVGDRGEQRLHPGSPALLFGGEEAVRARPLGGPCSALNIMTRRGRASAILERWSGPKAADRLLLLATGTAPVTVGADTIHLAKDDALLIDRAGDSPPSADAPLVAAFIRDQLVQ</sequence>
<dbReference type="PANTHER" id="PTHR37943">
    <property type="entry name" value="PROTEIN VES"/>
    <property type="match status" value="1"/>
</dbReference>
<keyword evidence="2" id="KW-1185">Reference proteome</keyword>
<dbReference type="InterPro" id="IPR010282">
    <property type="entry name" value="Uncharacterised_HutD/Ves"/>
</dbReference>
<proteinExistence type="predicted"/>
<evidence type="ECO:0000313" key="1">
    <source>
        <dbReference type="EMBL" id="GAA0867096.1"/>
    </source>
</evidence>
<dbReference type="Gene3D" id="2.60.120.10">
    <property type="entry name" value="Jelly Rolls"/>
    <property type="match status" value="1"/>
</dbReference>
<dbReference type="Proteomes" id="UP001500738">
    <property type="component" value="Unassembled WGS sequence"/>
</dbReference>